<reference evidence="1 2" key="1">
    <citation type="submission" date="2017-11" db="EMBL/GenBank/DDBJ databases">
        <title>Bacillus camelliae sp. nov., isolated from pu'er tea.</title>
        <authorList>
            <person name="Niu L."/>
        </authorList>
    </citation>
    <scope>NUCLEOTIDE SEQUENCE [LARGE SCALE GENOMIC DNA]</scope>
    <source>
        <strain evidence="1 2">7578-1</strain>
    </source>
</reference>
<dbReference type="AlphaFoldDB" id="A0A2N3LIK3"/>
<comment type="caution">
    <text evidence="1">The sequence shown here is derived from an EMBL/GenBank/DDBJ whole genome shotgun (WGS) entry which is preliminary data.</text>
</comment>
<gene>
    <name evidence="1" type="ORF">CWO92_14795</name>
</gene>
<sequence>MASTPCFCYYFHEAQALFLNFVAFVKENLINFFFRLNSRHPKKRQNVKDNKKQQFIRKQLLIVPLLEEDL</sequence>
<accession>A0A2N3LIK3</accession>
<organism evidence="1 2">
    <name type="scientific">Heyndrickxia camelliae</name>
    <dbReference type="NCBI Taxonomy" id="1707093"/>
    <lineage>
        <taxon>Bacteria</taxon>
        <taxon>Bacillati</taxon>
        <taxon>Bacillota</taxon>
        <taxon>Bacilli</taxon>
        <taxon>Bacillales</taxon>
        <taxon>Bacillaceae</taxon>
        <taxon>Heyndrickxia</taxon>
    </lineage>
</organism>
<evidence type="ECO:0000313" key="1">
    <source>
        <dbReference type="EMBL" id="PKR84363.1"/>
    </source>
</evidence>
<dbReference type="EMBL" id="PIQO01000011">
    <property type="protein sequence ID" value="PKR84363.1"/>
    <property type="molecule type" value="Genomic_DNA"/>
</dbReference>
<keyword evidence="2" id="KW-1185">Reference proteome</keyword>
<evidence type="ECO:0000313" key="2">
    <source>
        <dbReference type="Proteomes" id="UP000233440"/>
    </source>
</evidence>
<dbReference type="Proteomes" id="UP000233440">
    <property type="component" value="Unassembled WGS sequence"/>
</dbReference>
<proteinExistence type="predicted"/>
<name>A0A2N3LIK3_9BACI</name>
<protein>
    <submittedName>
        <fullName evidence="1">Uncharacterized protein</fullName>
    </submittedName>
</protein>